<proteinExistence type="predicted"/>
<gene>
    <name evidence="2" type="ORF">FA15DRAFT_674385</name>
</gene>
<evidence type="ECO:0000256" key="1">
    <source>
        <dbReference type="SAM" id="SignalP"/>
    </source>
</evidence>
<keyword evidence="1" id="KW-0732">Signal</keyword>
<dbReference type="Proteomes" id="UP000307440">
    <property type="component" value="Unassembled WGS sequence"/>
</dbReference>
<feature type="signal peptide" evidence="1">
    <location>
        <begin position="1"/>
        <end position="25"/>
    </location>
</feature>
<name>A0A5C3KH16_COPMA</name>
<evidence type="ECO:0000313" key="3">
    <source>
        <dbReference type="Proteomes" id="UP000307440"/>
    </source>
</evidence>
<reference evidence="2 3" key="1">
    <citation type="journal article" date="2019" name="Nat. Ecol. Evol.">
        <title>Megaphylogeny resolves global patterns of mushroom evolution.</title>
        <authorList>
            <person name="Varga T."/>
            <person name="Krizsan K."/>
            <person name="Foldi C."/>
            <person name="Dima B."/>
            <person name="Sanchez-Garcia M."/>
            <person name="Sanchez-Ramirez S."/>
            <person name="Szollosi G.J."/>
            <person name="Szarkandi J.G."/>
            <person name="Papp V."/>
            <person name="Albert L."/>
            <person name="Andreopoulos W."/>
            <person name="Angelini C."/>
            <person name="Antonin V."/>
            <person name="Barry K.W."/>
            <person name="Bougher N.L."/>
            <person name="Buchanan P."/>
            <person name="Buyck B."/>
            <person name="Bense V."/>
            <person name="Catcheside P."/>
            <person name="Chovatia M."/>
            <person name="Cooper J."/>
            <person name="Damon W."/>
            <person name="Desjardin D."/>
            <person name="Finy P."/>
            <person name="Geml J."/>
            <person name="Haridas S."/>
            <person name="Hughes K."/>
            <person name="Justo A."/>
            <person name="Karasinski D."/>
            <person name="Kautmanova I."/>
            <person name="Kiss B."/>
            <person name="Kocsube S."/>
            <person name="Kotiranta H."/>
            <person name="LaButti K.M."/>
            <person name="Lechner B.E."/>
            <person name="Liimatainen K."/>
            <person name="Lipzen A."/>
            <person name="Lukacs Z."/>
            <person name="Mihaltcheva S."/>
            <person name="Morgado L.N."/>
            <person name="Niskanen T."/>
            <person name="Noordeloos M.E."/>
            <person name="Ohm R.A."/>
            <person name="Ortiz-Santana B."/>
            <person name="Ovrebo C."/>
            <person name="Racz N."/>
            <person name="Riley R."/>
            <person name="Savchenko A."/>
            <person name="Shiryaev A."/>
            <person name="Soop K."/>
            <person name="Spirin V."/>
            <person name="Szebenyi C."/>
            <person name="Tomsovsky M."/>
            <person name="Tulloss R.E."/>
            <person name="Uehling J."/>
            <person name="Grigoriev I.V."/>
            <person name="Vagvolgyi C."/>
            <person name="Papp T."/>
            <person name="Martin F.M."/>
            <person name="Miettinen O."/>
            <person name="Hibbett D.S."/>
            <person name="Nagy L.G."/>
        </authorList>
    </citation>
    <scope>NUCLEOTIDE SEQUENCE [LARGE SCALE GENOMIC DNA]</scope>
    <source>
        <strain evidence="2 3">CBS 121175</strain>
    </source>
</reference>
<keyword evidence="3" id="KW-1185">Reference proteome</keyword>
<dbReference type="EMBL" id="ML210338">
    <property type="protein sequence ID" value="TFK19499.1"/>
    <property type="molecule type" value="Genomic_DNA"/>
</dbReference>
<protein>
    <submittedName>
        <fullName evidence="2">Uncharacterized protein</fullName>
    </submittedName>
</protein>
<evidence type="ECO:0000313" key="2">
    <source>
        <dbReference type="EMBL" id="TFK19499.1"/>
    </source>
</evidence>
<sequence length="284" mass="31940">MVKASYSTLAVVVLLASGALPIVKGAPLDQGEVAIRNAPTEELEVRIIGKILGGIGKFFGFGRDMEAEAEDLTARNTDRGNAVATRNGPTEELEARIIGKIFSGIGKFFGFGRDIEGDAEDLITRHMQGYDELEVRLFEKLFDAIESREFDDGLDQLSSRELREYDELEARIIKNILGGIKSFFGFRREELGDEIAARELQEPELEARIFGLVFKGISLLRSAFKKRKRDLDGQEFDLRDLENDELDLLVRDFVFDELVSLQVRDYEDVGFRGIYDGATLDELD</sequence>
<feature type="chain" id="PRO_5022938686" evidence="1">
    <location>
        <begin position="26"/>
        <end position="284"/>
    </location>
</feature>
<accession>A0A5C3KH16</accession>
<organism evidence="2 3">
    <name type="scientific">Coprinopsis marcescibilis</name>
    <name type="common">Agaric fungus</name>
    <name type="synonym">Psathyrella marcescibilis</name>
    <dbReference type="NCBI Taxonomy" id="230819"/>
    <lineage>
        <taxon>Eukaryota</taxon>
        <taxon>Fungi</taxon>
        <taxon>Dikarya</taxon>
        <taxon>Basidiomycota</taxon>
        <taxon>Agaricomycotina</taxon>
        <taxon>Agaricomycetes</taxon>
        <taxon>Agaricomycetidae</taxon>
        <taxon>Agaricales</taxon>
        <taxon>Agaricineae</taxon>
        <taxon>Psathyrellaceae</taxon>
        <taxon>Coprinopsis</taxon>
    </lineage>
</organism>
<dbReference type="AlphaFoldDB" id="A0A5C3KH16"/>